<feature type="domain" description="4Fe-4S ferredoxin-type" evidence="5">
    <location>
        <begin position="35"/>
        <end position="65"/>
    </location>
</feature>
<dbReference type="Proteomes" id="UP000075737">
    <property type="component" value="Unassembled WGS sequence"/>
</dbReference>
<dbReference type="GO" id="GO:0051539">
    <property type="term" value="F:4 iron, 4 sulfur cluster binding"/>
    <property type="evidence" value="ECO:0007669"/>
    <property type="project" value="UniProtKB-KW"/>
</dbReference>
<evidence type="ECO:0000256" key="2">
    <source>
        <dbReference type="ARBA" id="ARBA00022723"/>
    </source>
</evidence>
<reference evidence="6 7" key="1">
    <citation type="submission" date="2015-12" db="EMBL/GenBank/DDBJ databases">
        <title>Draft genome of Thermovenabulum gondwanense isolated from a red thermophilic microbial mat colonisisng an outflow channel of a bore well.</title>
        <authorList>
            <person name="Patel B.K."/>
        </authorList>
    </citation>
    <scope>NUCLEOTIDE SEQUENCE [LARGE SCALE GENOMIC DNA]</scope>
    <source>
        <strain evidence="6 7">R270</strain>
    </source>
</reference>
<dbReference type="InterPro" id="IPR050572">
    <property type="entry name" value="Fe-S_Ferredoxin"/>
</dbReference>
<dbReference type="PANTHER" id="PTHR43687:SF4">
    <property type="entry name" value="BLR5484 PROTEIN"/>
    <property type="match status" value="1"/>
</dbReference>
<evidence type="ECO:0000313" key="6">
    <source>
        <dbReference type="EMBL" id="KYO65737.1"/>
    </source>
</evidence>
<dbReference type="EMBL" id="LOHZ01000032">
    <property type="protein sequence ID" value="KYO65737.1"/>
    <property type="molecule type" value="Genomic_DNA"/>
</dbReference>
<keyword evidence="7" id="KW-1185">Reference proteome</keyword>
<sequence>MSEKKVEIKIDLKACKKCGICIAFCPKKVFNSENGKPVVANPEACINCKLCELRCPDYAIVVGDDKDDK</sequence>
<dbReference type="PROSITE" id="PS00198">
    <property type="entry name" value="4FE4S_FER_1"/>
    <property type="match status" value="1"/>
</dbReference>
<dbReference type="Pfam" id="PF13237">
    <property type="entry name" value="Fer4_10"/>
    <property type="match status" value="1"/>
</dbReference>
<dbReference type="AlphaFoldDB" id="A0A162MFG9"/>
<evidence type="ECO:0000256" key="1">
    <source>
        <dbReference type="ARBA" id="ARBA00022485"/>
    </source>
</evidence>
<evidence type="ECO:0000256" key="3">
    <source>
        <dbReference type="ARBA" id="ARBA00023004"/>
    </source>
</evidence>
<dbReference type="PROSITE" id="PS51379">
    <property type="entry name" value="4FE4S_FER_2"/>
    <property type="match status" value="2"/>
</dbReference>
<keyword evidence="1" id="KW-0004">4Fe-4S</keyword>
<feature type="domain" description="4Fe-4S ferredoxin-type" evidence="5">
    <location>
        <begin position="6"/>
        <end position="34"/>
    </location>
</feature>
<proteinExistence type="predicted"/>
<evidence type="ECO:0000259" key="5">
    <source>
        <dbReference type="PROSITE" id="PS51379"/>
    </source>
</evidence>
<dbReference type="GO" id="GO:0046872">
    <property type="term" value="F:metal ion binding"/>
    <property type="evidence" value="ECO:0007669"/>
    <property type="project" value="UniProtKB-KW"/>
</dbReference>
<dbReference type="STRING" id="520767.ATZ99_13750"/>
<evidence type="ECO:0000313" key="7">
    <source>
        <dbReference type="Proteomes" id="UP000075737"/>
    </source>
</evidence>
<protein>
    <submittedName>
        <fullName evidence="6">Ferredoxin-2</fullName>
    </submittedName>
</protein>
<comment type="caution">
    <text evidence="6">The sequence shown here is derived from an EMBL/GenBank/DDBJ whole genome shotgun (WGS) entry which is preliminary data.</text>
</comment>
<dbReference type="Gene3D" id="3.30.70.20">
    <property type="match status" value="1"/>
</dbReference>
<dbReference type="RefSeq" id="WP_068748498.1">
    <property type="nucleotide sequence ID" value="NZ_LOHZ01000032.1"/>
</dbReference>
<dbReference type="SUPFAM" id="SSF54862">
    <property type="entry name" value="4Fe-4S ferredoxins"/>
    <property type="match status" value="1"/>
</dbReference>
<keyword evidence="4" id="KW-0411">Iron-sulfur</keyword>
<organism evidence="6 7">
    <name type="scientific">Thermovenabulum gondwanense</name>
    <dbReference type="NCBI Taxonomy" id="520767"/>
    <lineage>
        <taxon>Bacteria</taxon>
        <taxon>Bacillati</taxon>
        <taxon>Bacillota</taxon>
        <taxon>Clostridia</taxon>
        <taxon>Thermosediminibacterales</taxon>
        <taxon>Thermosediminibacteraceae</taxon>
        <taxon>Thermovenabulum</taxon>
    </lineage>
</organism>
<dbReference type="InterPro" id="IPR017896">
    <property type="entry name" value="4Fe4S_Fe-S-bd"/>
</dbReference>
<keyword evidence="2" id="KW-0479">Metal-binding</keyword>
<dbReference type="PANTHER" id="PTHR43687">
    <property type="entry name" value="ADENYLYLSULFATE REDUCTASE, BETA SUBUNIT"/>
    <property type="match status" value="1"/>
</dbReference>
<evidence type="ECO:0000256" key="4">
    <source>
        <dbReference type="ARBA" id="ARBA00023014"/>
    </source>
</evidence>
<name>A0A162MFG9_9FIRM</name>
<dbReference type="InterPro" id="IPR017900">
    <property type="entry name" value="4Fe4S_Fe_S_CS"/>
</dbReference>
<dbReference type="OrthoDB" id="9804603at2"/>
<gene>
    <name evidence="6" type="ORF">ATZ99_13750</name>
</gene>
<keyword evidence="3" id="KW-0408">Iron</keyword>
<accession>A0A162MFG9</accession>
<dbReference type="PATRIC" id="fig|520767.4.peg.1478"/>